<proteinExistence type="predicted"/>
<comment type="caution">
    <text evidence="2">The sequence shown here is derived from an EMBL/GenBank/DDBJ whole genome shotgun (WGS) entry which is preliminary data.</text>
</comment>
<dbReference type="AlphaFoldDB" id="A0A084JQE5"/>
<dbReference type="Proteomes" id="UP000028525">
    <property type="component" value="Unassembled WGS sequence"/>
</dbReference>
<organism evidence="2 3">
    <name type="scientific">Lacrimispora celerecrescens</name>
    <dbReference type="NCBI Taxonomy" id="29354"/>
    <lineage>
        <taxon>Bacteria</taxon>
        <taxon>Bacillati</taxon>
        <taxon>Bacillota</taxon>
        <taxon>Clostridia</taxon>
        <taxon>Lachnospirales</taxon>
        <taxon>Lachnospiraceae</taxon>
        <taxon>Lacrimispora</taxon>
    </lineage>
</organism>
<keyword evidence="3" id="KW-1185">Reference proteome</keyword>
<reference evidence="2 3" key="1">
    <citation type="submission" date="2014-07" db="EMBL/GenBank/DDBJ databases">
        <title>Draft genome of Clostridium celerecrescens 152B isolated from sediments associated with methane hydrate from Krishna Godavari basin.</title>
        <authorList>
            <person name="Honkalas V.S."/>
            <person name="Dabir A.P."/>
            <person name="Arora P."/>
            <person name="Dhakephalkar P.K."/>
        </authorList>
    </citation>
    <scope>NUCLEOTIDE SEQUENCE [LARGE SCALE GENOMIC DNA]</scope>
    <source>
        <strain evidence="2 3">152B</strain>
    </source>
</reference>
<evidence type="ECO:0000313" key="2">
    <source>
        <dbReference type="EMBL" id="KEZ91179.1"/>
    </source>
</evidence>
<name>A0A084JQE5_9FIRM</name>
<dbReference type="EMBL" id="JPME01000006">
    <property type="protein sequence ID" value="KEZ91179.1"/>
    <property type="molecule type" value="Genomic_DNA"/>
</dbReference>
<sequence>MKRLLSRKWMIFFGLAMWVLVVRTLSGCNLNKDNGDKVRDLEFTVVADADIPQELRQIIAEKQQSPFKLTYSDDKNLYIVVGFGKQAGGGYSIAVNDLYLTDNSIVLDTELIGPEKGENTGTEPSYPFIVIKTEMSELPVVFQ</sequence>
<dbReference type="Pfam" id="PF14343">
    <property type="entry name" value="PrcB_C"/>
    <property type="match status" value="1"/>
</dbReference>
<gene>
    <name evidence="2" type="ORF">IO98_03765</name>
</gene>
<protein>
    <recommendedName>
        <fullName evidence="1">PrcB C-terminal domain-containing protein</fullName>
    </recommendedName>
</protein>
<dbReference type="OrthoDB" id="422698at2"/>
<dbReference type="STRING" id="29354.IO98_03765"/>
<dbReference type="InterPro" id="IPR025748">
    <property type="entry name" value="PrcB_C_dom"/>
</dbReference>
<feature type="domain" description="PrcB C-terminal" evidence="1">
    <location>
        <begin position="77"/>
        <end position="134"/>
    </location>
</feature>
<accession>A0A084JQE5</accession>
<evidence type="ECO:0000313" key="3">
    <source>
        <dbReference type="Proteomes" id="UP000028525"/>
    </source>
</evidence>
<evidence type="ECO:0000259" key="1">
    <source>
        <dbReference type="Pfam" id="PF14343"/>
    </source>
</evidence>